<dbReference type="GO" id="GO:0032196">
    <property type="term" value="P:transposition"/>
    <property type="evidence" value="ECO:0007669"/>
    <property type="project" value="TreeGrafter"/>
</dbReference>
<dbReference type="GO" id="GO:0003676">
    <property type="term" value="F:nucleic acid binding"/>
    <property type="evidence" value="ECO:0007669"/>
    <property type="project" value="InterPro"/>
</dbReference>
<evidence type="ECO:0000313" key="4">
    <source>
        <dbReference type="EMBL" id="MVX61733.1"/>
    </source>
</evidence>
<evidence type="ECO:0000256" key="1">
    <source>
        <dbReference type="ARBA" id="ARBA00023172"/>
    </source>
</evidence>
<gene>
    <name evidence="4" type="ORF">GKZ27_09780</name>
</gene>
<dbReference type="GO" id="GO:0006310">
    <property type="term" value="P:DNA recombination"/>
    <property type="evidence" value="ECO:0007669"/>
    <property type="project" value="UniProtKB-KW"/>
</dbReference>
<name>A0A6N8JP39_9ACTN</name>
<dbReference type="Pfam" id="PF13936">
    <property type="entry name" value="HTH_38"/>
    <property type="match status" value="1"/>
</dbReference>
<evidence type="ECO:0000259" key="3">
    <source>
        <dbReference type="Pfam" id="PF13936"/>
    </source>
</evidence>
<dbReference type="EMBL" id="WSRR01000030">
    <property type="protein sequence ID" value="MVX61733.1"/>
    <property type="molecule type" value="Genomic_DNA"/>
</dbReference>
<dbReference type="NCBIfam" id="NF033563">
    <property type="entry name" value="transpos_IS30"/>
    <property type="match status" value="1"/>
</dbReference>
<dbReference type="InterPro" id="IPR012337">
    <property type="entry name" value="RNaseH-like_sf"/>
</dbReference>
<evidence type="ECO:0000313" key="5">
    <source>
        <dbReference type="Proteomes" id="UP000463388"/>
    </source>
</evidence>
<dbReference type="GO" id="GO:0004803">
    <property type="term" value="F:transposase activity"/>
    <property type="evidence" value="ECO:0007669"/>
    <property type="project" value="TreeGrafter"/>
</dbReference>
<dbReference type="Proteomes" id="UP000463388">
    <property type="component" value="Unassembled WGS sequence"/>
</dbReference>
<dbReference type="PANTHER" id="PTHR10948:SF23">
    <property type="entry name" value="TRANSPOSASE INSI FOR INSERTION SEQUENCE ELEMENT IS30A-RELATED"/>
    <property type="match status" value="1"/>
</dbReference>
<dbReference type="GO" id="GO:0005829">
    <property type="term" value="C:cytosol"/>
    <property type="evidence" value="ECO:0007669"/>
    <property type="project" value="TreeGrafter"/>
</dbReference>
<reference evidence="4 5" key="1">
    <citation type="submission" date="2019-12" db="EMBL/GenBank/DDBJ databases">
        <title>Microbes associate with the intestines of laboratory mice.</title>
        <authorList>
            <person name="Navarre W."/>
            <person name="Wong E."/>
        </authorList>
    </citation>
    <scope>NUCLEOTIDE SEQUENCE [LARGE SCALE GENOMIC DNA]</scope>
    <source>
        <strain evidence="4 5">NM66_B29</strain>
    </source>
</reference>
<feature type="compositionally biased region" description="Basic and acidic residues" evidence="2">
    <location>
        <begin position="42"/>
        <end position="53"/>
    </location>
</feature>
<sequence>MSGAEGAPRERKEIPMTARKQQRYRRLDRAERAVIERGLDKNRSAREMARDLGRSQSSVADEVRRNRTIARGQAKGGRVESAPEAACARLRRWPHVCNGCNKRRYHCSMPFRCEYSAARAQAIADATLSGSRRGVDRPEAEFERIAAAIRADLARGLSPAQISAGRAGEFSASPSTIYRWIARGYAGMSNMELRRKVGYKVRKKAALRPTAHGPERSFAAFSALSEGEREAACEMDTVMGKSSDHQCVLTLYLRCCRAQVLLLLPEKSSSAVAAALDMLEGAIGKAAFQRMFGLILTDNGTEFSDWRSLEKSCLPGKGARCRVYYCDVRQSQQKGGCERNHVELRKLLPKRRGISFDDLEPADMAAAMSQLNSEPRPSMAFMTPAAALAAAFGDDGHALMGALGIEEVPYAELLMSAEALNSARRERGRGPLI</sequence>
<accession>A0A6N8JP39</accession>
<dbReference type="InterPro" id="IPR025246">
    <property type="entry name" value="IS30-like_HTH"/>
</dbReference>
<organism evidence="4 5">
    <name type="scientific">Adlercreutzia mucosicola</name>
    <dbReference type="NCBI Taxonomy" id="580026"/>
    <lineage>
        <taxon>Bacteria</taxon>
        <taxon>Bacillati</taxon>
        <taxon>Actinomycetota</taxon>
        <taxon>Coriobacteriia</taxon>
        <taxon>Eggerthellales</taxon>
        <taxon>Eggerthellaceae</taxon>
        <taxon>Adlercreutzia</taxon>
    </lineage>
</organism>
<dbReference type="PANTHER" id="PTHR10948">
    <property type="entry name" value="TRANSPOSASE"/>
    <property type="match status" value="1"/>
</dbReference>
<dbReference type="InterPro" id="IPR053392">
    <property type="entry name" value="Transposase_IS30-like"/>
</dbReference>
<dbReference type="InterPro" id="IPR036397">
    <property type="entry name" value="RNaseH_sf"/>
</dbReference>
<dbReference type="SUPFAM" id="SSF53098">
    <property type="entry name" value="Ribonuclease H-like"/>
    <property type="match status" value="1"/>
</dbReference>
<evidence type="ECO:0000256" key="2">
    <source>
        <dbReference type="SAM" id="MobiDB-lite"/>
    </source>
</evidence>
<feature type="domain" description="Transposase IS30-like HTH" evidence="3">
    <location>
        <begin position="23"/>
        <end position="66"/>
    </location>
</feature>
<comment type="caution">
    <text evidence="4">The sequence shown here is derived from an EMBL/GenBank/DDBJ whole genome shotgun (WGS) entry which is preliminary data.</text>
</comment>
<feature type="region of interest" description="Disordered" evidence="2">
    <location>
        <begin position="1"/>
        <end position="25"/>
    </location>
</feature>
<keyword evidence="1" id="KW-0233">DNA recombination</keyword>
<dbReference type="Gene3D" id="3.30.420.10">
    <property type="entry name" value="Ribonuclease H-like superfamily/Ribonuclease H"/>
    <property type="match status" value="1"/>
</dbReference>
<protein>
    <submittedName>
        <fullName evidence="4">IS30 family transposase</fullName>
    </submittedName>
</protein>
<dbReference type="AlphaFoldDB" id="A0A6N8JP39"/>
<dbReference type="InterPro" id="IPR051917">
    <property type="entry name" value="Transposase-Integrase"/>
</dbReference>
<feature type="region of interest" description="Disordered" evidence="2">
    <location>
        <begin position="42"/>
        <end position="62"/>
    </location>
</feature>
<keyword evidence="5" id="KW-1185">Reference proteome</keyword>
<proteinExistence type="predicted"/>